<dbReference type="EMBL" id="BPLQ01012095">
    <property type="protein sequence ID" value="GIY62502.1"/>
    <property type="molecule type" value="Genomic_DNA"/>
</dbReference>
<comment type="caution">
    <text evidence="2">The sequence shown here is derived from an EMBL/GenBank/DDBJ whole genome shotgun (WGS) entry which is preliminary data.</text>
</comment>
<dbReference type="Gene3D" id="3.30.70.270">
    <property type="match status" value="1"/>
</dbReference>
<accession>A0AAV4UXG0</accession>
<dbReference type="AlphaFoldDB" id="A0AAV4UXG0"/>
<dbReference type="Pfam" id="PF00078">
    <property type="entry name" value="RVT_1"/>
    <property type="match status" value="1"/>
</dbReference>
<evidence type="ECO:0000313" key="2">
    <source>
        <dbReference type="EMBL" id="GIY62502.1"/>
    </source>
</evidence>
<proteinExistence type="predicted"/>
<reference evidence="2 3" key="1">
    <citation type="submission" date="2021-06" db="EMBL/GenBank/DDBJ databases">
        <title>Caerostris darwini draft genome.</title>
        <authorList>
            <person name="Kono N."/>
            <person name="Arakawa K."/>
        </authorList>
    </citation>
    <scope>NUCLEOTIDE SEQUENCE [LARGE SCALE GENOMIC DNA]</scope>
</reference>
<dbReference type="SUPFAM" id="SSF56672">
    <property type="entry name" value="DNA/RNA polymerases"/>
    <property type="match status" value="1"/>
</dbReference>
<dbReference type="CDD" id="cd01650">
    <property type="entry name" value="RT_nLTR_like"/>
    <property type="match status" value="1"/>
</dbReference>
<organism evidence="2 3">
    <name type="scientific">Caerostris darwini</name>
    <dbReference type="NCBI Taxonomy" id="1538125"/>
    <lineage>
        <taxon>Eukaryota</taxon>
        <taxon>Metazoa</taxon>
        <taxon>Ecdysozoa</taxon>
        <taxon>Arthropoda</taxon>
        <taxon>Chelicerata</taxon>
        <taxon>Arachnida</taxon>
        <taxon>Araneae</taxon>
        <taxon>Araneomorphae</taxon>
        <taxon>Entelegynae</taxon>
        <taxon>Araneoidea</taxon>
        <taxon>Araneidae</taxon>
        <taxon>Caerostris</taxon>
    </lineage>
</organism>
<dbReference type="PANTHER" id="PTHR19446">
    <property type="entry name" value="REVERSE TRANSCRIPTASES"/>
    <property type="match status" value="1"/>
</dbReference>
<dbReference type="InterPro" id="IPR043128">
    <property type="entry name" value="Rev_trsase/Diguanyl_cyclase"/>
</dbReference>
<evidence type="ECO:0000313" key="3">
    <source>
        <dbReference type="Proteomes" id="UP001054837"/>
    </source>
</evidence>
<sequence>MKCLTARLQNWCQKYDVLSPCQKGFTPFNGVLEHNFILQRRIEKAKSSKSHLCVAFLDVSNAFGSLPHSAIRDCLAGIGVGDAFLNLVMDAYSNCFTSILTNDTRTDPIPISCGVKQGCPLSGLLFNLCIDPVLRTIQGDAADHRVLAFADDLVLLADSQVHLQNNLNSAHDLLQQISLLLNPSKCKNLHICGGLPAGVKDTSFEINGLPIRRMEEFD</sequence>
<feature type="domain" description="Reverse transcriptase" evidence="1">
    <location>
        <begin position="1"/>
        <end position="211"/>
    </location>
</feature>
<dbReference type="InterPro" id="IPR043502">
    <property type="entry name" value="DNA/RNA_pol_sf"/>
</dbReference>
<name>A0AAV4UXG0_9ARAC</name>
<dbReference type="GO" id="GO:0071897">
    <property type="term" value="P:DNA biosynthetic process"/>
    <property type="evidence" value="ECO:0007669"/>
    <property type="project" value="UniProtKB-ARBA"/>
</dbReference>
<keyword evidence="3" id="KW-1185">Reference proteome</keyword>
<protein>
    <submittedName>
        <fullName evidence="2">Retrovirus-related Pol polyprotein from type-1 retrotransposable element R2</fullName>
    </submittedName>
</protein>
<dbReference type="InterPro" id="IPR000477">
    <property type="entry name" value="RT_dom"/>
</dbReference>
<dbReference type="Proteomes" id="UP001054837">
    <property type="component" value="Unassembled WGS sequence"/>
</dbReference>
<gene>
    <name evidence="2" type="primary">PO21_10</name>
    <name evidence="2" type="ORF">CDAR_495251</name>
</gene>
<evidence type="ECO:0000259" key="1">
    <source>
        <dbReference type="PROSITE" id="PS50878"/>
    </source>
</evidence>
<dbReference type="PROSITE" id="PS50878">
    <property type="entry name" value="RT_POL"/>
    <property type="match status" value="1"/>
</dbReference>